<keyword evidence="3" id="KW-1185">Reference proteome</keyword>
<feature type="region of interest" description="Disordered" evidence="1">
    <location>
        <begin position="25"/>
        <end position="56"/>
    </location>
</feature>
<dbReference type="EMBL" id="FTNT01000005">
    <property type="protein sequence ID" value="SIR98485.1"/>
    <property type="molecule type" value="Genomic_DNA"/>
</dbReference>
<evidence type="ECO:0000313" key="2">
    <source>
        <dbReference type="EMBL" id="SIR98485.1"/>
    </source>
</evidence>
<evidence type="ECO:0000256" key="1">
    <source>
        <dbReference type="SAM" id="MobiDB-lite"/>
    </source>
</evidence>
<dbReference type="STRING" id="1344003.SAMN05445060_1971"/>
<proteinExistence type="predicted"/>
<evidence type="ECO:0000313" key="3">
    <source>
        <dbReference type="Proteomes" id="UP000186218"/>
    </source>
</evidence>
<dbReference type="AlphaFoldDB" id="A0A1N7FE34"/>
<protein>
    <submittedName>
        <fullName evidence="2">Uncharacterized protein</fullName>
    </submittedName>
</protein>
<dbReference type="Proteomes" id="UP000186218">
    <property type="component" value="Unassembled WGS sequence"/>
</dbReference>
<name>A0A1N7FE34_9NOCA</name>
<gene>
    <name evidence="2" type="ORF">SAMN05445060_1971</name>
</gene>
<accession>A0A1N7FE34</accession>
<organism evidence="2 3">
    <name type="scientific">Williamsia sterculiae</name>
    <dbReference type="NCBI Taxonomy" id="1344003"/>
    <lineage>
        <taxon>Bacteria</taxon>
        <taxon>Bacillati</taxon>
        <taxon>Actinomycetota</taxon>
        <taxon>Actinomycetes</taxon>
        <taxon>Mycobacteriales</taxon>
        <taxon>Nocardiaceae</taxon>
        <taxon>Williamsia</taxon>
    </lineage>
</organism>
<reference evidence="2 3" key="1">
    <citation type="submission" date="2017-01" db="EMBL/GenBank/DDBJ databases">
        <authorList>
            <person name="Mah S.A."/>
            <person name="Swanson W.J."/>
            <person name="Moy G.W."/>
            <person name="Vacquier V.D."/>
        </authorList>
    </citation>
    <scope>NUCLEOTIDE SEQUENCE [LARGE SCALE GENOMIC DNA]</scope>
    <source>
        <strain evidence="2 3">CPCC 203464</strain>
    </source>
</reference>
<sequence length="56" mass="6332">MTDRYLHIRAAEDLGGLEMYPDHTEDLRAKNGLGTGRHNRSEAQVPTNTHEGEELQ</sequence>